<evidence type="ECO:0000313" key="3">
    <source>
        <dbReference type="Proteomes" id="UP000252792"/>
    </source>
</evidence>
<evidence type="ECO:0000313" key="2">
    <source>
        <dbReference type="EMBL" id="RBP83784.1"/>
    </source>
</evidence>
<keyword evidence="1" id="KW-0812">Transmembrane</keyword>
<dbReference type="PANTHER" id="PTHR31876:SF26">
    <property type="entry name" value="PROTEIN LIKE COV 2"/>
    <property type="match status" value="1"/>
</dbReference>
<protein>
    <submittedName>
        <fullName evidence="2">Putative membrane protein</fullName>
    </submittedName>
</protein>
<feature type="transmembrane region" description="Helical" evidence="1">
    <location>
        <begin position="7"/>
        <end position="29"/>
    </location>
</feature>
<name>A0A366JBW3_9GAMM</name>
<feature type="transmembrane region" description="Helical" evidence="1">
    <location>
        <begin position="49"/>
        <end position="72"/>
    </location>
</feature>
<dbReference type="OrthoDB" id="5636623at2"/>
<comment type="caution">
    <text evidence="2">The sequence shown here is derived from an EMBL/GenBank/DDBJ whole genome shotgun (WGS) entry which is preliminary data.</text>
</comment>
<dbReference type="EMBL" id="QNSE01000005">
    <property type="protein sequence ID" value="RBP83784.1"/>
    <property type="molecule type" value="Genomic_DNA"/>
</dbReference>
<dbReference type="RefSeq" id="WP_113916148.1">
    <property type="nucleotide sequence ID" value="NZ_QNSE01000005.1"/>
</dbReference>
<accession>A0A366JBW3</accession>
<reference evidence="2 3" key="1">
    <citation type="submission" date="2018-06" db="EMBL/GenBank/DDBJ databases">
        <title>Genomic Encyclopedia of Type Strains, Phase III (KMG-III): the genomes of soil and plant-associated and newly described type strains.</title>
        <authorList>
            <person name="Whitman W."/>
        </authorList>
    </citation>
    <scope>NUCLEOTIDE SEQUENCE [LARGE SCALE GENOMIC DNA]</scope>
    <source>
        <strain evidence="2 3">CECT 7377</strain>
    </source>
</reference>
<keyword evidence="3" id="KW-1185">Reference proteome</keyword>
<dbReference type="Pfam" id="PF04367">
    <property type="entry name" value="DUF502"/>
    <property type="match status" value="1"/>
</dbReference>
<proteinExistence type="predicted"/>
<dbReference type="Proteomes" id="UP000252792">
    <property type="component" value="Unassembled WGS sequence"/>
</dbReference>
<dbReference type="AlphaFoldDB" id="A0A366JBW3"/>
<sequence length="200" mass="22092">MNKLITLLLKGLVAVLPIGLTVYLIYWLLATGEAIARPLLLFLIPDVLYFPGLGLIATLGTLVLIGFLVNLYGVRYLVKLSHNVFERIPLVKSIYGAIKDMMMVFNLAEKKEMKSVVSIEWNGAQVIGFITGEQTGQQLFGDQDLVGVYVPLSYQIGGITLYISRDRLTELDIGVEEAMRLALTAGVQSQKDPKETSEKT</sequence>
<organism evidence="2 3">
    <name type="scientific">Marinomonas rhizomae</name>
    <dbReference type="NCBI Taxonomy" id="491948"/>
    <lineage>
        <taxon>Bacteria</taxon>
        <taxon>Pseudomonadati</taxon>
        <taxon>Pseudomonadota</taxon>
        <taxon>Gammaproteobacteria</taxon>
        <taxon>Oceanospirillales</taxon>
        <taxon>Oceanospirillaceae</taxon>
        <taxon>Marinomonas</taxon>
    </lineage>
</organism>
<dbReference type="InterPro" id="IPR007462">
    <property type="entry name" value="COV1-like"/>
</dbReference>
<gene>
    <name evidence="2" type="ORF">DFP80_105104</name>
</gene>
<evidence type="ECO:0000256" key="1">
    <source>
        <dbReference type="SAM" id="Phobius"/>
    </source>
</evidence>
<keyword evidence="1" id="KW-1133">Transmembrane helix</keyword>
<keyword evidence="1" id="KW-0472">Membrane</keyword>
<dbReference type="PANTHER" id="PTHR31876">
    <property type="entry name" value="COV-LIKE PROTEIN 1"/>
    <property type="match status" value="1"/>
</dbReference>